<keyword evidence="4" id="KW-1185">Reference proteome</keyword>
<dbReference type="SMART" id="SM00710">
    <property type="entry name" value="PbH1"/>
    <property type="match status" value="4"/>
</dbReference>
<feature type="signal peptide" evidence="1">
    <location>
        <begin position="1"/>
        <end position="33"/>
    </location>
</feature>
<accession>A0A7X0RQJ9</accession>
<dbReference type="SUPFAM" id="SSF51126">
    <property type="entry name" value="Pectin lyase-like"/>
    <property type="match status" value="1"/>
</dbReference>
<dbReference type="Pfam" id="PF13229">
    <property type="entry name" value="Beta_helix"/>
    <property type="match status" value="1"/>
</dbReference>
<sequence>MNRFSLKNRLLALTLTAALIASFATFGPTRAHANQVPVGCTNTASDAATINSAISGSNVGDEIVFKGTCLINAPIKLKPKRSYRGESRTGTVLVQASGSTPAGILVSEGFLTTGSTNTDEPVSISSLTIQGLASGSTSGIILRSWESTVKDVHITKMGGNGIRVTNVNKDGVAITNTQVNGQIIGNMIEESGQYGVYVEDTGNSVTDWQVTDNWIADSGIDGIHMENAAGWYVERNHIYGVPKNAIYAERLYGTSISDNYIEGFGESTTSGTYYGIQGTVQADTGSTIANNRIFRLGATGNTGSTFRFIGLTQVNYDGTGVANITGNLIRGKAVAKDIGLYYAGSSAARPLQVLSTGNLVTDVGTAKTVGANVTVATNN</sequence>
<protein>
    <submittedName>
        <fullName evidence="3">Right-handed parallel beta-helix repeat-containing protein</fullName>
    </submittedName>
</protein>
<dbReference type="Proteomes" id="UP000547209">
    <property type="component" value="Unassembled WGS sequence"/>
</dbReference>
<reference evidence="3 4" key="1">
    <citation type="submission" date="2020-08" db="EMBL/GenBank/DDBJ databases">
        <title>Cohnella phylogeny.</title>
        <authorList>
            <person name="Dunlap C."/>
        </authorList>
    </citation>
    <scope>NUCLEOTIDE SEQUENCE [LARGE SCALE GENOMIC DNA]</scope>
    <source>
        <strain evidence="3 4">DSM 28246</strain>
    </source>
</reference>
<dbReference type="InterPro" id="IPR039448">
    <property type="entry name" value="Beta_helix"/>
</dbReference>
<dbReference type="InterPro" id="IPR011050">
    <property type="entry name" value="Pectin_lyase_fold/virulence"/>
</dbReference>
<evidence type="ECO:0000259" key="2">
    <source>
        <dbReference type="Pfam" id="PF13229"/>
    </source>
</evidence>
<evidence type="ECO:0000256" key="1">
    <source>
        <dbReference type="SAM" id="SignalP"/>
    </source>
</evidence>
<dbReference type="InterPro" id="IPR006626">
    <property type="entry name" value="PbH1"/>
</dbReference>
<keyword evidence="1" id="KW-0732">Signal</keyword>
<name>A0A7X0RQJ9_9BACL</name>
<feature type="chain" id="PRO_5031061265" evidence="1">
    <location>
        <begin position="34"/>
        <end position="379"/>
    </location>
</feature>
<evidence type="ECO:0000313" key="4">
    <source>
        <dbReference type="Proteomes" id="UP000547209"/>
    </source>
</evidence>
<dbReference type="AlphaFoldDB" id="A0A7X0RQJ9"/>
<organism evidence="3 4">
    <name type="scientific">Cohnella nanjingensis</name>
    <dbReference type="NCBI Taxonomy" id="1387779"/>
    <lineage>
        <taxon>Bacteria</taxon>
        <taxon>Bacillati</taxon>
        <taxon>Bacillota</taxon>
        <taxon>Bacilli</taxon>
        <taxon>Bacillales</taxon>
        <taxon>Paenibacillaceae</taxon>
        <taxon>Cohnella</taxon>
    </lineage>
</organism>
<dbReference type="InterPro" id="IPR012334">
    <property type="entry name" value="Pectin_lyas_fold"/>
</dbReference>
<feature type="domain" description="Right handed beta helix" evidence="2">
    <location>
        <begin position="139"/>
        <end position="295"/>
    </location>
</feature>
<comment type="caution">
    <text evidence="3">The sequence shown here is derived from an EMBL/GenBank/DDBJ whole genome shotgun (WGS) entry which is preliminary data.</text>
</comment>
<dbReference type="EMBL" id="JACJVP010000023">
    <property type="protein sequence ID" value="MBB6671638.1"/>
    <property type="molecule type" value="Genomic_DNA"/>
</dbReference>
<proteinExistence type="predicted"/>
<evidence type="ECO:0000313" key="3">
    <source>
        <dbReference type="EMBL" id="MBB6671638.1"/>
    </source>
</evidence>
<gene>
    <name evidence="3" type="ORF">H7C19_13185</name>
</gene>
<dbReference type="Gene3D" id="2.160.20.10">
    <property type="entry name" value="Single-stranded right-handed beta-helix, Pectin lyase-like"/>
    <property type="match status" value="1"/>
</dbReference>